<evidence type="ECO:0000256" key="1">
    <source>
        <dbReference type="SAM" id="MobiDB-lite"/>
    </source>
</evidence>
<accession>A0A150GUB5</accession>
<keyword evidence="3" id="KW-1185">Reference proteome</keyword>
<proteinExistence type="predicted"/>
<feature type="compositionally biased region" description="Low complexity" evidence="1">
    <location>
        <begin position="261"/>
        <end position="271"/>
    </location>
</feature>
<dbReference type="AlphaFoldDB" id="A0A150GUB5"/>
<feature type="compositionally biased region" description="Basic residues" evidence="1">
    <location>
        <begin position="410"/>
        <end position="419"/>
    </location>
</feature>
<dbReference type="Proteomes" id="UP000075714">
    <property type="component" value="Unassembled WGS sequence"/>
</dbReference>
<evidence type="ECO:0000313" key="3">
    <source>
        <dbReference type="Proteomes" id="UP000075714"/>
    </source>
</evidence>
<reference evidence="3" key="1">
    <citation type="journal article" date="2016" name="Nat. Commun.">
        <title>The Gonium pectorale genome demonstrates co-option of cell cycle regulation during the evolution of multicellularity.</title>
        <authorList>
            <person name="Hanschen E.R."/>
            <person name="Marriage T.N."/>
            <person name="Ferris P.J."/>
            <person name="Hamaji T."/>
            <person name="Toyoda A."/>
            <person name="Fujiyama A."/>
            <person name="Neme R."/>
            <person name="Noguchi H."/>
            <person name="Minakuchi Y."/>
            <person name="Suzuki M."/>
            <person name="Kawai-Toyooka H."/>
            <person name="Smith D.R."/>
            <person name="Sparks H."/>
            <person name="Anderson J."/>
            <person name="Bakaric R."/>
            <person name="Luria V."/>
            <person name="Karger A."/>
            <person name="Kirschner M.W."/>
            <person name="Durand P.M."/>
            <person name="Michod R.E."/>
            <person name="Nozaki H."/>
            <person name="Olson B.J."/>
        </authorList>
    </citation>
    <scope>NUCLEOTIDE SEQUENCE [LARGE SCALE GENOMIC DNA]</scope>
    <source>
        <strain evidence="3">NIES-2863</strain>
    </source>
</reference>
<feature type="compositionally biased region" description="Low complexity" evidence="1">
    <location>
        <begin position="311"/>
        <end position="321"/>
    </location>
</feature>
<dbReference type="OrthoDB" id="542121at2759"/>
<dbReference type="EMBL" id="LSYV01000008">
    <property type="protein sequence ID" value="KXZ53411.1"/>
    <property type="molecule type" value="Genomic_DNA"/>
</dbReference>
<feature type="region of interest" description="Disordered" evidence="1">
    <location>
        <begin position="234"/>
        <end position="419"/>
    </location>
</feature>
<feature type="compositionally biased region" description="Gly residues" evidence="1">
    <location>
        <begin position="322"/>
        <end position="331"/>
    </location>
</feature>
<organism evidence="2 3">
    <name type="scientific">Gonium pectorale</name>
    <name type="common">Green alga</name>
    <dbReference type="NCBI Taxonomy" id="33097"/>
    <lineage>
        <taxon>Eukaryota</taxon>
        <taxon>Viridiplantae</taxon>
        <taxon>Chlorophyta</taxon>
        <taxon>core chlorophytes</taxon>
        <taxon>Chlorophyceae</taxon>
        <taxon>CS clade</taxon>
        <taxon>Chlamydomonadales</taxon>
        <taxon>Volvocaceae</taxon>
        <taxon>Gonium</taxon>
    </lineage>
</organism>
<feature type="compositionally biased region" description="Low complexity" evidence="1">
    <location>
        <begin position="390"/>
        <end position="409"/>
    </location>
</feature>
<evidence type="ECO:0000313" key="2">
    <source>
        <dbReference type="EMBL" id="KXZ53411.1"/>
    </source>
</evidence>
<feature type="compositionally biased region" description="Polar residues" evidence="1">
    <location>
        <begin position="234"/>
        <end position="245"/>
    </location>
</feature>
<name>A0A150GUB5_GONPE</name>
<feature type="compositionally biased region" description="Low complexity" evidence="1">
    <location>
        <begin position="359"/>
        <end position="381"/>
    </location>
</feature>
<gene>
    <name evidence="2" type="ORF">GPECTOR_7g1308</name>
</gene>
<comment type="caution">
    <text evidence="2">The sequence shown here is derived from an EMBL/GenBank/DDBJ whole genome shotgun (WGS) entry which is preliminary data.</text>
</comment>
<protein>
    <submittedName>
        <fullName evidence="2">Uncharacterized protein</fullName>
    </submittedName>
</protein>
<sequence>MAATAESLQQQVEAMEATCPVLCPAIIPNGYDTRDLVELVQHAGRESIEAFEELLADAGRGASACCVCGADGHTSTSGSSSEDEDESADSALSFTLITGINFKERSIVLKKAGFACPQCRALRSTCRMVRYAALRVSGGAHSRGDSAEQAEEHQPRLLALAAHLASTNRAPEDLQANPEALAVWLQEVYCRAYALQVVASNLGGWRAVGPDGQALKLSRGKDVVAAARLLLSERTPTSAKQQQKRQGPADGRVEAGKAGTGPAARQQAAAPEEGRPGKMQRRAGDAAASREMNKNFNSRRDAAPGQGGAAGKAANKAAGNAPGKGGSGATAGGLQAVEGHPKGSAQPKGKGSGAGVAGAGQPAGKTAKAAKGNGTEANGSQRSGGGGAKGPSAGSVAPKPANGKAANVKPAKKAKLATR</sequence>